<evidence type="ECO:0000256" key="6">
    <source>
        <dbReference type="ARBA" id="ARBA00012483"/>
    </source>
</evidence>
<dbReference type="Ensembl" id="ENSAPLT00000011313.2">
    <property type="protein sequence ID" value="ENSAPLP00000010596.2"/>
    <property type="gene ID" value="ENSAPLG00000010859.2"/>
</dbReference>
<evidence type="ECO:0000313" key="27">
    <source>
        <dbReference type="Proteomes" id="UP000016666"/>
    </source>
</evidence>
<feature type="transmembrane region" description="Helical" evidence="24">
    <location>
        <begin position="512"/>
        <end position="536"/>
    </location>
</feature>
<evidence type="ECO:0000256" key="4">
    <source>
        <dbReference type="ARBA" id="ARBA00004477"/>
    </source>
</evidence>
<dbReference type="AlphaFoldDB" id="U3ITM3"/>
<evidence type="ECO:0000256" key="12">
    <source>
        <dbReference type="ARBA" id="ARBA00022771"/>
    </source>
</evidence>
<dbReference type="SUPFAM" id="SSF57850">
    <property type="entry name" value="RING/U-box"/>
    <property type="match status" value="1"/>
</dbReference>
<evidence type="ECO:0000256" key="22">
    <source>
        <dbReference type="ARBA" id="ARBA00043232"/>
    </source>
</evidence>
<protein>
    <recommendedName>
        <fullName evidence="19">E3 ubiquitin-protein ligase MARCHF2</fullName>
        <ecNumber evidence="6">2.3.2.27</ecNumber>
    </recommendedName>
    <alternativeName>
        <fullName evidence="21">Membrane-associated RING finger protein 2</fullName>
    </alternativeName>
    <alternativeName>
        <fullName evidence="20">Membrane-associated RING-CH protein II</fullName>
    </alternativeName>
    <alternativeName>
        <fullName evidence="22">RING-type E3 ubiquitin transferase MARCHF2</fullName>
    </alternativeName>
</protein>
<evidence type="ECO:0000256" key="18">
    <source>
        <dbReference type="ARBA" id="ARBA00023228"/>
    </source>
</evidence>
<dbReference type="PANTHER" id="PTHR46065:SF4">
    <property type="entry name" value="E3 UBIQUITIN-PROTEIN LIGASE MARCHF2"/>
    <property type="match status" value="1"/>
</dbReference>
<feature type="compositionally biased region" description="Polar residues" evidence="23">
    <location>
        <begin position="582"/>
        <end position="591"/>
    </location>
</feature>
<evidence type="ECO:0000256" key="7">
    <source>
        <dbReference type="ARBA" id="ARBA00022583"/>
    </source>
</evidence>
<evidence type="ECO:0000256" key="23">
    <source>
        <dbReference type="SAM" id="MobiDB-lite"/>
    </source>
</evidence>
<keyword evidence="11" id="KW-0967">Endosome</keyword>
<feature type="compositionally biased region" description="Low complexity" evidence="23">
    <location>
        <begin position="76"/>
        <end position="89"/>
    </location>
</feature>
<comment type="pathway">
    <text evidence="5">Protein modification; protein ubiquitination.</text>
</comment>
<keyword evidence="8" id="KW-0808">Transferase</keyword>
<evidence type="ECO:0000256" key="10">
    <source>
        <dbReference type="ARBA" id="ARBA00022723"/>
    </source>
</evidence>
<keyword evidence="13" id="KW-0833">Ubl conjugation pathway</keyword>
<keyword evidence="18" id="KW-0458">Lysosome</keyword>
<keyword evidence="14" id="KW-0256">Endoplasmic reticulum</keyword>
<keyword evidence="10" id="KW-0479">Metal-binding</keyword>
<evidence type="ECO:0000256" key="16">
    <source>
        <dbReference type="ARBA" id="ARBA00022989"/>
    </source>
</evidence>
<evidence type="ECO:0000256" key="9">
    <source>
        <dbReference type="ARBA" id="ARBA00022692"/>
    </source>
</evidence>
<dbReference type="GO" id="GO:0010008">
    <property type="term" value="C:endosome membrane"/>
    <property type="evidence" value="ECO:0007669"/>
    <property type="project" value="UniProtKB-SubCell"/>
</dbReference>
<reference evidence="26 27" key="1">
    <citation type="submission" date="2017-10" db="EMBL/GenBank/DDBJ databases">
        <title>A new Pekin duck reference genome.</title>
        <authorList>
            <person name="Hou Z.-C."/>
            <person name="Zhou Z.-K."/>
            <person name="Zhu F."/>
            <person name="Hou S.-S."/>
        </authorList>
    </citation>
    <scope>NUCLEOTIDE SEQUENCE [LARGE SCALE GENOMIC DNA]</scope>
</reference>
<evidence type="ECO:0000256" key="15">
    <source>
        <dbReference type="ARBA" id="ARBA00022833"/>
    </source>
</evidence>
<dbReference type="GO" id="GO:0006897">
    <property type="term" value="P:endocytosis"/>
    <property type="evidence" value="ECO:0007669"/>
    <property type="project" value="UniProtKB-KW"/>
</dbReference>
<evidence type="ECO:0000256" key="24">
    <source>
        <dbReference type="SAM" id="Phobius"/>
    </source>
</evidence>
<evidence type="ECO:0000256" key="11">
    <source>
        <dbReference type="ARBA" id="ARBA00022753"/>
    </source>
</evidence>
<evidence type="ECO:0000256" key="5">
    <source>
        <dbReference type="ARBA" id="ARBA00004906"/>
    </source>
</evidence>
<feature type="transmembrane region" description="Helical" evidence="24">
    <location>
        <begin position="201"/>
        <end position="220"/>
    </location>
</feature>
<dbReference type="GeneTree" id="ENSGT00940000158995"/>
<evidence type="ECO:0000256" key="8">
    <source>
        <dbReference type="ARBA" id="ARBA00022679"/>
    </source>
</evidence>
<dbReference type="PROSITE" id="PS51292">
    <property type="entry name" value="ZF_RING_CH"/>
    <property type="match status" value="1"/>
</dbReference>
<feature type="compositionally biased region" description="Pro residues" evidence="23">
    <location>
        <begin position="162"/>
        <end position="172"/>
    </location>
</feature>
<evidence type="ECO:0000256" key="21">
    <source>
        <dbReference type="ARBA" id="ARBA00043183"/>
    </source>
</evidence>
<keyword evidence="15" id="KW-0862">Zinc</keyword>
<name>U3ITM3_ANAPP</name>
<keyword evidence="17 24" id="KW-0472">Membrane</keyword>
<keyword evidence="7" id="KW-0254">Endocytosis</keyword>
<dbReference type="InterPro" id="IPR011016">
    <property type="entry name" value="Znf_RING-CH"/>
</dbReference>
<keyword evidence="16 24" id="KW-1133">Transmembrane helix</keyword>
<dbReference type="HOGENOM" id="CLU_096532_0_0_1"/>
<evidence type="ECO:0000256" key="20">
    <source>
        <dbReference type="ARBA" id="ARBA00042437"/>
    </source>
</evidence>
<evidence type="ECO:0000256" key="14">
    <source>
        <dbReference type="ARBA" id="ARBA00022824"/>
    </source>
</evidence>
<dbReference type="InterPro" id="IPR013083">
    <property type="entry name" value="Znf_RING/FYVE/PHD"/>
</dbReference>
<feature type="transmembrane region" description="Helical" evidence="24">
    <location>
        <begin position="479"/>
        <end position="500"/>
    </location>
</feature>
<dbReference type="EC" id="2.3.2.27" evidence="6"/>
<feature type="domain" description="RING-CH-type" evidence="25">
    <location>
        <begin position="393"/>
        <end position="453"/>
    </location>
</feature>
<feature type="region of interest" description="Disordered" evidence="23">
    <location>
        <begin position="556"/>
        <end position="598"/>
    </location>
</feature>
<dbReference type="SMART" id="SM00744">
    <property type="entry name" value="RINGv"/>
    <property type="match status" value="1"/>
</dbReference>
<evidence type="ECO:0000256" key="2">
    <source>
        <dbReference type="ARBA" id="ARBA00004155"/>
    </source>
</evidence>
<comment type="subcellular location">
    <subcellularLocation>
        <location evidence="4">Endoplasmic reticulum membrane</location>
        <topology evidence="4">Multi-pass membrane protein</topology>
    </subcellularLocation>
    <subcellularLocation>
        <location evidence="3">Endosome membrane</location>
        <topology evidence="3">Multi-pass membrane protein</topology>
    </subcellularLocation>
    <subcellularLocation>
        <location evidence="2">Lysosome membrane</location>
        <topology evidence="2">Multi-pass membrane protein</topology>
    </subcellularLocation>
</comment>
<comment type="catalytic activity">
    <reaction evidence="1">
        <text>S-ubiquitinyl-[E2 ubiquitin-conjugating enzyme]-L-cysteine + [acceptor protein]-L-lysine = [E2 ubiquitin-conjugating enzyme]-L-cysteine + N(6)-ubiquitinyl-[acceptor protein]-L-lysine.</text>
        <dbReference type="EC" id="2.3.2.27"/>
    </reaction>
</comment>
<evidence type="ECO:0000256" key="13">
    <source>
        <dbReference type="ARBA" id="ARBA00022786"/>
    </source>
</evidence>
<dbReference type="Proteomes" id="UP000016666">
    <property type="component" value="Chromosome 29"/>
</dbReference>
<reference evidence="26" key="2">
    <citation type="submission" date="2025-08" db="UniProtKB">
        <authorList>
            <consortium name="Ensembl"/>
        </authorList>
    </citation>
    <scope>IDENTIFICATION</scope>
</reference>
<organism evidence="26 27">
    <name type="scientific">Anas platyrhynchos platyrhynchos</name>
    <name type="common">Northern mallard</name>
    <dbReference type="NCBI Taxonomy" id="8840"/>
    <lineage>
        <taxon>Eukaryota</taxon>
        <taxon>Metazoa</taxon>
        <taxon>Chordata</taxon>
        <taxon>Craniata</taxon>
        <taxon>Vertebrata</taxon>
        <taxon>Euteleostomi</taxon>
        <taxon>Archelosauria</taxon>
        <taxon>Archosauria</taxon>
        <taxon>Dinosauria</taxon>
        <taxon>Saurischia</taxon>
        <taxon>Theropoda</taxon>
        <taxon>Coelurosauria</taxon>
        <taxon>Aves</taxon>
        <taxon>Neognathae</taxon>
        <taxon>Galloanserae</taxon>
        <taxon>Anseriformes</taxon>
        <taxon>Anatidae</taxon>
        <taxon>Anatinae</taxon>
        <taxon>Anas</taxon>
    </lineage>
</organism>
<proteinExistence type="predicted"/>
<evidence type="ECO:0000256" key="17">
    <source>
        <dbReference type="ARBA" id="ARBA00023136"/>
    </source>
</evidence>
<keyword evidence="12" id="KW-0863">Zinc-finger</keyword>
<dbReference type="GO" id="GO:0005789">
    <property type="term" value="C:endoplasmic reticulum membrane"/>
    <property type="evidence" value="ECO:0007669"/>
    <property type="project" value="UniProtKB-SubCell"/>
</dbReference>
<sequence length="651" mass="69514">MGALPLVGAWPHPPSRSPIGRLLLPAWSRRAAGPLSALPIGAGGGPGVEAARRLAGGRGGGPAHYREGRGPGGRGPAAAGAGDGAARTALRGRGRRDRRYGAGAGAAPGTKRPHRDRDRDRAPQRWWGGKLRVSPAPGVPQPLGAGGDRPRGGERGAGGAPNRPPRFPPRSVPVPQRLRSHRPTPRGLRGSGLASLKFRRLLSAVFLFFWLLLFLFFLFLTSQPAAAEAKNCWITARVPGASRPVAEEDGRDIGGALPASEPSAPLRWALPGAGTPTGNPKTPRGSLAEAALSRATCGNVTAPGWTLPLRTAPAAPHLVGSLVGLRQVPGAEGPGAAMTTGDCCHLPGSLCDCPGSAALSKSVEDSDIGRPQYVTQVTAKDGRLLSTVIKALGAQSDGPICRICHEGGNGEGLLSPCDCTGTLGTVHKSCLEKWLSSSNTSYCELCHTEFVVERRPRPLTEWLKDPGPRNEKRTLFCDMVCFLFITPLAAISGWLCLRGAQDHLQFNSRLEAIGLIALTIALFTIYVLWTLVSFRYHCQLYSEWRRTNQKVRLMIPASRPPRGQQKQKGPGLPHACRERSSHGSTGEQSSHPKGLGGRHVLRTMANTEDKGLSCETAQKSQMAEHACLQGHFAITKYRTWKISHIYIYIYI</sequence>
<evidence type="ECO:0000259" key="25">
    <source>
        <dbReference type="PROSITE" id="PS51292"/>
    </source>
</evidence>
<feature type="region of interest" description="Disordered" evidence="23">
    <location>
        <begin position="265"/>
        <end position="285"/>
    </location>
</feature>
<dbReference type="Pfam" id="PF12906">
    <property type="entry name" value="RINGv"/>
    <property type="match status" value="1"/>
</dbReference>
<evidence type="ECO:0000256" key="19">
    <source>
        <dbReference type="ARBA" id="ARBA00040156"/>
    </source>
</evidence>
<dbReference type="PANTHER" id="PTHR46065">
    <property type="entry name" value="E3 UBIQUITIN-PROTEIN LIGASE MARCH 2/3 FAMILY MEMBER"/>
    <property type="match status" value="1"/>
</dbReference>
<dbReference type="Gene3D" id="3.30.40.10">
    <property type="entry name" value="Zinc/RING finger domain, C3HC4 (zinc finger)"/>
    <property type="match status" value="1"/>
</dbReference>
<dbReference type="GO" id="GO:0005765">
    <property type="term" value="C:lysosomal membrane"/>
    <property type="evidence" value="ECO:0007669"/>
    <property type="project" value="UniProtKB-SubCell"/>
</dbReference>
<dbReference type="FunFam" id="3.30.40.10:FF:000119">
    <property type="entry name" value="E3 ubiquitin-protein ligase MARCH2"/>
    <property type="match status" value="1"/>
</dbReference>
<gene>
    <name evidence="26" type="primary">MARCHF2</name>
</gene>
<reference evidence="26" key="3">
    <citation type="submission" date="2025-09" db="UniProtKB">
        <authorList>
            <consortium name="Ensembl"/>
        </authorList>
    </citation>
    <scope>IDENTIFICATION</scope>
</reference>
<accession>U3ITM3</accession>
<dbReference type="GO" id="GO:0016567">
    <property type="term" value="P:protein ubiquitination"/>
    <property type="evidence" value="ECO:0007669"/>
    <property type="project" value="TreeGrafter"/>
</dbReference>
<keyword evidence="27" id="KW-1185">Reference proteome</keyword>
<dbReference type="GO" id="GO:0008270">
    <property type="term" value="F:zinc ion binding"/>
    <property type="evidence" value="ECO:0007669"/>
    <property type="project" value="UniProtKB-KW"/>
</dbReference>
<dbReference type="GO" id="GO:0061630">
    <property type="term" value="F:ubiquitin protein ligase activity"/>
    <property type="evidence" value="ECO:0007669"/>
    <property type="project" value="UniProtKB-EC"/>
</dbReference>
<evidence type="ECO:0000256" key="3">
    <source>
        <dbReference type="ARBA" id="ARBA00004337"/>
    </source>
</evidence>
<dbReference type="CDD" id="cd16808">
    <property type="entry name" value="RING_CH-C4HC3_MARCH2"/>
    <property type="match status" value="1"/>
</dbReference>
<dbReference type="STRING" id="8840.ENSAPLP00000010596"/>
<evidence type="ECO:0000256" key="1">
    <source>
        <dbReference type="ARBA" id="ARBA00000900"/>
    </source>
</evidence>
<feature type="region of interest" description="Disordered" evidence="23">
    <location>
        <begin position="41"/>
        <end position="190"/>
    </location>
</feature>
<evidence type="ECO:0000313" key="26">
    <source>
        <dbReference type="Ensembl" id="ENSAPLP00000010596.2"/>
    </source>
</evidence>
<keyword evidence="9 24" id="KW-0812">Transmembrane</keyword>